<dbReference type="InterPro" id="IPR013324">
    <property type="entry name" value="RNA_pol_sigma_r3/r4-like"/>
</dbReference>
<dbReference type="SUPFAM" id="SSF88946">
    <property type="entry name" value="Sigma2 domain of RNA polymerase sigma factors"/>
    <property type="match status" value="1"/>
</dbReference>
<evidence type="ECO:0000256" key="2">
    <source>
        <dbReference type="ARBA" id="ARBA00023082"/>
    </source>
</evidence>
<dbReference type="InterPro" id="IPR014284">
    <property type="entry name" value="RNA_pol_sigma-70_dom"/>
</dbReference>
<evidence type="ECO:0000256" key="1">
    <source>
        <dbReference type="ARBA" id="ARBA00023015"/>
    </source>
</evidence>
<gene>
    <name evidence="7" type="ORF">HNQ80_002499</name>
</gene>
<comment type="caution">
    <text evidence="7">The sequence shown here is derived from an EMBL/GenBank/DDBJ whole genome shotgun (WGS) entry which is preliminary data.</text>
</comment>
<reference evidence="7 8" key="1">
    <citation type="submission" date="2020-08" db="EMBL/GenBank/DDBJ databases">
        <title>Genomic Encyclopedia of Type Strains, Phase IV (KMG-IV): sequencing the most valuable type-strain genomes for metagenomic binning, comparative biology and taxonomic classification.</title>
        <authorList>
            <person name="Goeker M."/>
        </authorList>
    </citation>
    <scope>NUCLEOTIDE SEQUENCE [LARGE SCALE GENOMIC DNA]</scope>
    <source>
        <strain evidence="7 8">DSM 103526</strain>
    </source>
</reference>
<dbReference type="AlphaFoldDB" id="A0A841L1Y5"/>
<feature type="domain" description="RNA polymerase sigma-70 region 2" evidence="5">
    <location>
        <begin position="24"/>
        <end position="75"/>
    </location>
</feature>
<name>A0A841L1Y5_9FIRM</name>
<evidence type="ECO:0000259" key="5">
    <source>
        <dbReference type="Pfam" id="PF04542"/>
    </source>
</evidence>
<dbReference type="EMBL" id="JACHEN010000014">
    <property type="protein sequence ID" value="MBB6216399.1"/>
    <property type="molecule type" value="Genomic_DNA"/>
</dbReference>
<evidence type="ECO:0000313" key="7">
    <source>
        <dbReference type="EMBL" id="MBB6216399.1"/>
    </source>
</evidence>
<keyword evidence="3" id="KW-0238">DNA-binding</keyword>
<dbReference type="Pfam" id="PF04542">
    <property type="entry name" value="Sigma70_r2"/>
    <property type="match status" value="1"/>
</dbReference>
<evidence type="ECO:0000313" key="8">
    <source>
        <dbReference type="Proteomes" id="UP000579281"/>
    </source>
</evidence>
<dbReference type="InterPro" id="IPR013249">
    <property type="entry name" value="RNA_pol_sigma70_r4_t2"/>
</dbReference>
<evidence type="ECO:0000259" key="6">
    <source>
        <dbReference type="Pfam" id="PF08281"/>
    </source>
</evidence>
<protein>
    <submittedName>
        <fullName evidence="7">RNA polymerase sporulation-specific sigma factor</fullName>
    </submittedName>
</protein>
<dbReference type="InterPro" id="IPR007627">
    <property type="entry name" value="RNA_pol_sigma70_r2"/>
</dbReference>
<evidence type="ECO:0000256" key="4">
    <source>
        <dbReference type="ARBA" id="ARBA00023163"/>
    </source>
</evidence>
<dbReference type="PANTHER" id="PTHR30385">
    <property type="entry name" value="SIGMA FACTOR F FLAGELLAR"/>
    <property type="match status" value="1"/>
</dbReference>
<dbReference type="NCBIfam" id="TIGR02937">
    <property type="entry name" value="sigma70-ECF"/>
    <property type="match status" value="1"/>
</dbReference>
<keyword evidence="4" id="KW-0804">Transcription</keyword>
<keyword evidence="8" id="KW-1185">Reference proteome</keyword>
<dbReference type="Gene3D" id="1.10.10.10">
    <property type="entry name" value="Winged helix-like DNA-binding domain superfamily/Winged helix DNA-binding domain"/>
    <property type="match status" value="1"/>
</dbReference>
<proteinExistence type="predicted"/>
<dbReference type="InterPro" id="IPR036388">
    <property type="entry name" value="WH-like_DNA-bd_sf"/>
</dbReference>
<dbReference type="SUPFAM" id="SSF88659">
    <property type="entry name" value="Sigma3 and sigma4 domains of RNA polymerase sigma factors"/>
    <property type="match status" value="1"/>
</dbReference>
<feature type="domain" description="RNA polymerase sigma factor 70 region 4 type 2" evidence="6">
    <location>
        <begin position="132"/>
        <end position="172"/>
    </location>
</feature>
<dbReference type="InterPro" id="IPR013325">
    <property type="entry name" value="RNA_pol_sigma_r2"/>
</dbReference>
<dbReference type="GO" id="GO:0006352">
    <property type="term" value="P:DNA-templated transcription initiation"/>
    <property type="evidence" value="ECO:0007669"/>
    <property type="project" value="InterPro"/>
</dbReference>
<dbReference type="Gene3D" id="1.10.1740.10">
    <property type="match status" value="1"/>
</dbReference>
<dbReference type="Proteomes" id="UP000579281">
    <property type="component" value="Unassembled WGS sequence"/>
</dbReference>
<dbReference type="GO" id="GO:0003677">
    <property type="term" value="F:DNA binding"/>
    <property type="evidence" value="ECO:0007669"/>
    <property type="project" value="UniProtKB-KW"/>
</dbReference>
<evidence type="ECO:0000256" key="3">
    <source>
        <dbReference type="ARBA" id="ARBA00023125"/>
    </source>
</evidence>
<accession>A0A841L1Y5</accession>
<keyword evidence="1" id="KW-0805">Transcription regulation</keyword>
<dbReference type="Pfam" id="PF08281">
    <property type="entry name" value="Sigma70_r4_2"/>
    <property type="match status" value="1"/>
</dbReference>
<organism evidence="7 8">
    <name type="scientific">Anaerosolibacter carboniphilus</name>
    <dbReference type="NCBI Taxonomy" id="1417629"/>
    <lineage>
        <taxon>Bacteria</taxon>
        <taxon>Bacillati</taxon>
        <taxon>Bacillota</taxon>
        <taxon>Clostridia</taxon>
        <taxon>Peptostreptococcales</taxon>
        <taxon>Thermotaleaceae</taxon>
        <taxon>Anaerosolibacter</taxon>
    </lineage>
</organism>
<dbReference type="GO" id="GO:0016987">
    <property type="term" value="F:sigma factor activity"/>
    <property type="evidence" value="ECO:0007669"/>
    <property type="project" value="UniProtKB-KW"/>
</dbReference>
<sequence>MEYLLKDLILDCKEGKEAAKQEILERLRPLILSSIRNYYFGREAYEDLLQAGYVKILAEIGRFDEKRGIPFLGFIKQQLKYFYMDKGRREIPELSLNNLSLEGDSVIEFIDWIPDGRPAIEDLLISKEAYFALGQALALLTDKQKRILLLHYGQGLSWIKIADHLEVHYQTVIKTKDAAIRRIRSCVKL</sequence>
<keyword evidence="2" id="KW-0731">Sigma factor</keyword>
<dbReference type="RefSeq" id="WP_184310933.1">
    <property type="nucleotide sequence ID" value="NZ_JACHEN010000014.1"/>
</dbReference>